<dbReference type="EMBL" id="JAINUG010000021">
    <property type="protein sequence ID" value="KAJ8411691.1"/>
    <property type="molecule type" value="Genomic_DNA"/>
</dbReference>
<organism evidence="1 2">
    <name type="scientific">Aldrovandia affinis</name>
    <dbReference type="NCBI Taxonomy" id="143900"/>
    <lineage>
        <taxon>Eukaryota</taxon>
        <taxon>Metazoa</taxon>
        <taxon>Chordata</taxon>
        <taxon>Craniata</taxon>
        <taxon>Vertebrata</taxon>
        <taxon>Euteleostomi</taxon>
        <taxon>Actinopterygii</taxon>
        <taxon>Neopterygii</taxon>
        <taxon>Teleostei</taxon>
        <taxon>Notacanthiformes</taxon>
        <taxon>Halosauridae</taxon>
        <taxon>Aldrovandia</taxon>
    </lineage>
</organism>
<accession>A0AAD7SZJ9</accession>
<reference evidence="1" key="1">
    <citation type="journal article" date="2023" name="Science">
        <title>Genome structures resolve the early diversification of teleost fishes.</title>
        <authorList>
            <person name="Parey E."/>
            <person name="Louis A."/>
            <person name="Montfort J."/>
            <person name="Bouchez O."/>
            <person name="Roques C."/>
            <person name="Iampietro C."/>
            <person name="Lluch J."/>
            <person name="Castinel A."/>
            <person name="Donnadieu C."/>
            <person name="Desvignes T."/>
            <person name="Floi Bucao C."/>
            <person name="Jouanno E."/>
            <person name="Wen M."/>
            <person name="Mejri S."/>
            <person name="Dirks R."/>
            <person name="Jansen H."/>
            <person name="Henkel C."/>
            <person name="Chen W.J."/>
            <person name="Zahm M."/>
            <person name="Cabau C."/>
            <person name="Klopp C."/>
            <person name="Thompson A.W."/>
            <person name="Robinson-Rechavi M."/>
            <person name="Braasch I."/>
            <person name="Lecointre G."/>
            <person name="Bobe J."/>
            <person name="Postlethwait J.H."/>
            <person name="Berthelot C."/>
            <person name="Roest Crollius H."/>
            <person name="Guiguen Y."/>
        </authorList>
    </citation>
    <scope>NUCLEOTIDE SEQUENCE</scope>
    <source>
        <strain evidence="1">NC1722</strain>
    </source>
</reference>
<evidence type="ECO:0000313" key="1">
    <source>
        <dbReference type="EMBL" id="KAJ8411691.1"/>
    </source>
</evidence>
<gene>
    <name evidence="1" type="ORF">AAFF_G00153290</name>
</gene>
<name>A0AAD7SZJ9_9TELE</name>
<protein>
    <submittedName>
        <fullName evidence="1">Uncharacterized protein</fullName>
    </submittedName>
</protein>
<dbReference type="Proteomes" id="UP001221898">
    <property type="component" value="Unassembled WGS sequence"/>
</dbReference>
<dbReference type="AlphaFoldDB" id="A0AAD7SZJ9"/>
<evidence type="ECO:0000313" key="2">
    <source>
        <dbReference type="Proteomes" id="UP001221898"/>
    </source>
</evidence>
<keyword evidence="2" id="KW-1185">Reference proteome</keyword>
<comment type="caution">
    <text evidence="1">The sequence shown here is derived from an EMBL/GenBank/DDBJ whole genome shotgun (WGS) entry which is preliminary data.</text>
</comment>
<proteinExistence type="predicted"/>
<sequence length="151" mass="16489">MDACLMEAGCSWGRAGVWEGGVLLSEPRGGRRPSVWLTAGQLSGAEFLRRLPRAALHGHASRRESAARCARVAEGRGAVVGRDILLDGTHCCPVILLVNHPANENKCSYIYRPTLRFLRAEHAAHMAHSENARMPLFPILLPNICFLTLPA</sequence>